<dbReference type="GO" id="GO:0016020">
    <property type="term" value="C:membrane"/>
    <property type="evidence" value="ECO:0007669"/>
    <property type="project" value="UniProtKB-SubCell"/>
</dbReference>
<evidence type="ECO:0000256" key="1">
    <source>
        <dbReference type="ARBA" id="ARBA00004167"/>
    </source>
</evidence>
<sequence>MSTLHQPDPARPRTATREAFVVSLVIEALMLAAVAGWFAHVAPKPQPKPPEPIKVVIAAPTPAPPAPLPAPPKAAPAKPPEPVKAPPVHPVKPVVTRHTPPPVVPKPELPKAPAPSTESTSPPPPPTPAQEKAQDAAKPTGNAPPPPAERSDAKPSALFQARLRDAVQAAVRYPAAARIMKLRGHVRLGFGYQDGVISNPHVVQSSGQSVLDEAALAALSNAAFPAPPPELKGHPLNLEIVVTFAPSS</sequence>
<evidence type="ECO:0000256" key="3">
    <source>
        <dbReference type="ARBA" id="ARBA00022989"/>
    </source>
</evidence>
<evidence type="ECO:0000313" key="8">
    <source>
        <dbReference type="EMBL" id="CAB3756604.1"/>
    </source>
</evidence>
<name>A0A6J5DSW5_9BURK</name>
<keyword evidence="2 6" id="KW-0812">Transmembrane</keyword>
<comment type="subcellular location">
    <subcellularLocation>
        <location evidence="1">Membrane</location>
        <topology evidence="1">Single-pass membrane protein</topology>
    </subcellularLocation>
</comment>
<feature type="compositionally biased region" description="Pro residues" evidence="5">
    <location>
        <begin position="61"/>
        <end position="90"/>
    </location>
</feature>
<dbReference type="InterPro" id="IPR006260">
    <property type="entry name" value="TonB/TolA_C"/>
</dbReference>
<dbReference type="PROSITE" id="PS52015">
    <property type="entry name" value="TONB_CTD"/>
    <property type="match status" value="1"/>
</dbReference>
<dbReference type="NCBIfam" id="TIGR01352">
    <property type="entry name" value="tonB_Cterm"/>
    <property type="match status" value="1"/>
</dbReference>
<keyword evidence="4 6" id="KW-0472">Membrane</keyword>
<feature type="region of interest" description="Disordered" evidence="5">
    <location>
        <begin position="43"/>
        <end position="154"/>
    </location>
</feature>
<keyword evidence="9" id="KW-1185">Reference proteome</keyword>
<proteinExistence type="predicted"/>
<dbReference type="AlphaFoldDB" id="A0A6J5DSW5"/>
<evidence type="ECO:0000259" key="7">
    <source>
        <dbReference type="PROSITE" id="PS52015"/>
    </source>
</evidence>
<dbReference type="RefSeq" id="WP_175111212.1">
    <property type="nucleotide sequence ID" value="NZ_CADIKF010000016.1"/>
</dbReference>
<gene>
    <name evidence="8" type="ORF">LMG29739_02489</name>
</gene>
<evidence type="ECO:0000256" key="5">
    <source>
        <dbReference type="SAM" id="MobiDB-lite"/>
    </source>
</evidence>
<evidence type="ECO:0000256" key="2">
    <source>
        <dbReference type="ARBA" id="ARBA00022692"/>
    </source>
</evidence>
<organism evidence="8 9">
    <name type="scientific">Paraburkholderia solisilvae</name>
    <dbReference type="NCBI Taxonomy" id="624376"/>
    <lineage>
        <taxon>Bacteria</taxon>
        <taxon>Pseudomonadati</taxon>
        <taxon>Pseudomonadota</taxon>
        <taxon>Betaproteobacteria</taxon>
        <taxon>Burkholderiales</taxon>
        <taxon>Burkholderiaceae</taxon>
        <taxon>Paraburkholderia</taxon>
    </lineage>
</organism>
<dbReference type="PRINTS" id="PR01217">
    <property type="entry name" value="PRICHEXTENSN"/>
</dbReference>
<reference evidence="8 9" key="1">
    <citation type="submission" date="2020-04" db="EMBL/GenBank/DDBJ databases">
        <authorList>
            <person name="De Canck E."/>
        </authorList>
    </citation>
    <scope>NUCLEOTIDE SEQUENCE [LARGE SCALE GENOMIC DNA]</scope>
    <source>
        <strain evidence="8 9">LMG 29739</strain>
    </source>
</reference>
<protein>
    <recommendedName>
        <fullName evidence="7">TonB C-terminal domain-containing protein</fullName>
    </recommendedName>
</protein>
<feature type="domain" description="TonB C-terminal" evidence="7">
    <location>
        <begin position="158"/>
        <end position="248"/>
    </location>
</feature>
<evidence type="ECO:0000313" key="9">
    <source>
        <dbReference type="Proteomes" id="UP000494329"/>
    </source>
</evidence>
<keyword evidence="3 6" id="KW-1133">Transmembrane helix</keyword>
<feature type="compositionally biased region" description="Pro residues" evidence="5">
    <location>
        <begin position="99"/>
        <end position="113"/>
    </location>
</feature>
<dbReference type="GO" id="GO:0055085">
    <property type="term" value="P:transmembrane transport"/>
    <property type="evidence" value="ECO:0007669"/>
    <property type="project" value="InterPro"/>
</dbReference>
<accession>A0A6J5DSW5</accession>
<feature type="transmembrane region" description="Helical" evidence="6">
    <location>
        <begin position="20"/>
        <end position="39"/>
    </location>
</feature>
<dbReference type="Pfam" id="PF03544">
    <property type="entry name" value="TonB_C"/>
    <property type="match status" value="1"/>
</dbReference>
<dbReference type="Proteomes" id="UP000494329">
    <property type="component" value="Unassembled WGS sequence"/>
</dbReference>
<dbReference type="EMBL" id="CADIKF010000016">
    <property type="protein sequence ID" value="CAB3756604.1"/>
    <property type="molecule type" value="Genomic_DNA"/>
</dbReference>
<dbReference type="Gene3D" id="3.30.1150.10">
    <property type="match status" value="1"/>
</dbReference>
<evidence type="ECO:0000256" key="6">
    <source>
        <dbReference type="SAM" id="Phobius"/>
    </source>
</evidence>
<evidence type="ECO:0000256" key="4">
    <source>
        <dbReference type="ARBA" id="ARBA00023136"/>
    </source>
</evidence>
<dbReference type="InterPro" id="IPR037682">
    <property type="entry name" value="TonB_C"/>
</dbReference>
<dbReference type="SUPFAM" id="SSF74653">
    <property type="entry name" value="TolA/TonB C-terminal domain"/>
    <property type="match status" value="1"/>
</dbReference>